<evidence type="ECO:0000259" key="1">
    <source>
        <dbReference type="Pfam" id="PF20469"/>
    </source>
</evidence>
<dbReference type="RefSeq" id="WP_157423682.1">
    <property type="nucleotide sequence ID" value="NZ_BAAANI010000008.1"/>
</dbReference>
<name>A0ABV5SMN7_9MICO</name>
<keyword evidence="3" id="KW-1185">Reference proteome</keyword>
<sequence>MRDVVIAEASTVVLVEGESDRLALEALAVRLGADLAAADVAVVPMHGVTNLHHHLAALAAEAQTGPAGRPHRRVLGLFDAAETAYVRRAVDGAGLGGTGAPLDERGFYSCEPDLEGELIRALGPARVEELLADQGELARFRTFQRQPFQRGRALDAQLHRFMGTHAGRKAQFAPILVGALEEARIPAAMATLVVAAVGVAPPGPTAP</sequence>
<dbReference type="Proteomes" id="UP001589667">
    <property type="component" value="Unassembled WGS sequence"/>
</dbReference>
<feature type="domain" description="OLD protein-like TOPRIM" evidence="1">
    <location>
        <begin position="9"/>
        <end position="58"/>
    </location>
</feature>
<dbReference type="InterPro" id="IPR034139">
    <property type="entry name" value="TOPRIM_OLD"/>
</dbReference>
<evidence type="ECO:0000313" key="3">
    <source>
        <dbReference type="Proteomes" id="UP001589667"/>
    </source>
</evidence>
<gene>
    <name evidence="2" type="ORF">ACFFQV_01300</name>
</gene>
<protein>
    <submittedName>
        <fullName evidence="2">TOPRIM nucleotidyl transferase/hydrolase domain-containing protein</fullName>
    </submittedName>
</protein>
<evidence type="ECO:0000313" key="2">
    <source>
        <dbReference type="EMBL" id="MFB9640912.1"/>
    </source>
</evidence>
<reference evidence="2 3" key="1">
    <citation type="submission" date="2024-09" db="EMBL/GenBank/DDBJ databases">
        <authorList>
            <person name="Sun Q."/>
            <person name="Mori K."/>
        </authorList>
    </citation>
    <scope>NUCLEOTIDE SEQUENCE [LARGE SCALE GENOMIC DNA]</scope>
    <source>
        <strain evidence="2 3">JCM 14321</strain>
    </source>
</reference>
<proteinExistence type="predicted"/>
<keyword evidence="2" id="KW-0808">Transferase</keyword>
<accession>A0ABV5SMN7</accession>
<comment type="caution">
    <text evidence="2">The sequence shown here is derived from an EMBL/GenBank/DDBJ whole genome shotgun (WGS) entry which is preliminary data.</text>
</comment>
<dbReference type="Pfam" id="PF20469">
    <property type="entry name" value="OLD-like_TOPRIM"/>
    <property type="match status" value="1"/>
</dbReference>
<dbReference type="GO" id="GO:0016740">
    <property type="term" value="F:transferase activity"/>
    <property type="evidence" value="ECO:0007669"/>
    <property type="project" value="UniProtKB-KW"/>
</dbReference>
<organism evidence="2 3">
    <name type="scientific">Agromyces lapidis</name>
    <dbReference type="NCBI Taxonomy" id="279574"/>
    <lineage>
        <taxon>Bacteria</taxon>
        <taxon>Bacillati</taxon>
        <taxon>Actinomycetota</taxon>
        <taxon>Actinomycetes</taxon>
        <taxon>Micrococcales</taxon>
        <taxon>Microbacteriaceae</taxon>
        <taxon>Agromyces</taxon>
    </lineage>
</organism>
<dbReference type="EMBL" id="JBHMBL010000001">
    <property type="protein sequence ID" value="MFB9640912.1"/>
    <property type="molecule type" value="Genomic_DNA"/>
</dbReference>